<keyword evidence="2" id="KW-0732">Signal</keyword>
<organism evidence="3 4">
    <name type="scientific">Lingula anatina</name>
    <name type="common">Brachiopod</name>
    <name type="synonym">Lingula unguis</name>
    <dbReference type="NCBI Taxonomy" id="7574"/>
    <lineage>
        <taxon>Eukaryota</taxon>
        <taxon>Metazoa</taxon>
        <taxon>Spiralia</taxon>
        <taxon>Lophotrochozoa</taxon>
        <taxon>Brachiopoda</taxon>
        <taxon>Linguliformea</taxon>
        <taxon>Lingulata</taxon>
        <taxon>Lingulida</taxon>
        <taxon>Linguloidea</taxon>
        <taxon>Lingulidae</taxon>
        <taxon>Lingula</taxon>
    </lineage>
</organism>
<evidence type="ECO:0000313" key="3">
    <source>
        <dbReference type="Proteomes" id="UP000085678"/>
    </source>
</evidence>
<evidence type="ECO:0000313" key="4">
    <source>
        <dbReference type="RefSeq" id="XP_013398608.1"/>
    </source>
</evidence>
<dbReference type="GeneID" id="106165060"/>
<accession>A0A1S3IKJ0</accession>
<feature type="chain" id="PRO_5010266370" evidence="2">
    <location>
        <begin position="19"/>
        <end position="135"/>
    </location>
</feature>
<proteinExistence type="predicted"/>
<dbReference type="InParanoid" id="A0A1S3IKJ0"/>
<dbReference type="KEGG" id="lak:106165060"/>
<keyword evidence="1" id="KW-0175">Coiled coil</keyword>
<dbReference type="RefSeq" id="XP_013398608.1">
    <property type="nucleotide sequence ID" value="XM_013543154.1"/>
</dbReference>
<dbReference type="Proteomes" id="UP000085678">
    <property type="component" value="Unplaced"/>
</dbReference>
<gene>
    <name evidence="4" type="primary">LOC106165060</name>
</gene>
<evidence type="ECO:0000256" key="1">
    <source>
        <dbReference type="SAM" id="Coils"/>
    </source>
</evidence>
<feature type="coiled-coil region" evidence="1">
    <location>
        <begin position="36"/>
        <end position="99"/>
    </location>
</feature>
<keyword evidence="3" id="KW-1185">Reference proteome</keyword>
<evidence type="ECO:0000256" key="2">
    <source>
        <dbReference type="SAM" id="SignalP"/>
    </source>
</evidence>
<protein>
    <submittedName>
        <fullName evidence="4">Uncharacterized protein LOC106165060</fullName>
    </submittedName>
</protein>
<name>A0A1S3IKJ0_LINAN</name>
<feature type="signal peptide" evidence="2">
    <location>
        <begin position="1"/>
        <end position="18"/>
    </location>
</feature>
<reference evidence="4" key="1">
    <citation type="submission" date="2025-08" db="UniProtKB">
        <authorList>
            <consortium name="RefSeq"/>
        </authorList>
    </citation>
    <scope>IDENTIFICATION</scope>
    <source>
        <tissue evidence="4">Gonads</tissue>
    </source>
</reference>
<dbReference type="AlphaFoldDB" id="A0A1S3IKJ0"/>
<sequence length="135" mass="15521">MELSHAVMLLCLIDATVGVPAQNSFPSQCSVTSTLLDVLKNNVKDLRQNDKKLEDKYDDRLKRLEDRYDDMLDIFKNDLKDLKQNNKKLESRCDDLVDKYSKLLLATTTLQVKFANFTAENQGGKLHFVQMSYSL</sequence>